<protein>
    <recommendedName>
        <fullName evidence="3">Outer membrane protein beta-barrel domain-containing protein</fullName>
    </recommendedName>
</protein>
<dbReference type="Proteomes" id="UP000006048">
    <property type="component" value="Chromosome"/>
</dbReference>
<dbReference type="AlphaFoldDB" id="I4B9T8"/>
<organism evidence="1 2">
    <name type="scientific">Turneriella parva (strain ATCC BAA-1111 / DSM 21527 / NCTC 11395 / H)</name>
    <name type="common">Leptospira parva</name>
    <dbReference type="NCBI Taxonomy" id="869212"/>
    <lineage>
        <taxon>Bacteria</taxon>
        <taxon>Pseudomonadati</taxon>
        <taxon>Spirochaetota</taxon>
        <taxon>Spirochaetia</taxon>
        <taxon>Leptospirales</taxon>
        <taxon>Leptospiraceae</taxon>
        <taxon>Turneriella</taxon>
    </lineage>
</organism>
<gene>
    <name evidence="1" type="ordered locus">Turpa_3408</name>
</gene>
<sequence>MKIKIIFLLVSFLGASIFAVGEEKKFAQKGTVAIQGSVGLQYAYADSTSKAFNLIVNPGIDYFIIDNLYLQSQGNLLFSSQSGRDGMLVHFSPQLGIGYAYEFNPTDFLKLQTGFRPFMNIYDTVTKSFNYLSIQYINIDLIWTHILVPRVAINTGISNNFMAFSSISPSISYPQYYMSIQLGLMYYWN</sequence>
<dbReference type="KEGG" id="tpx:Turpa_3408"/>
<evidence type="ECO:0000313" key="1">
    <source>
        <dbReference type="EMBL" id="AFM14045.1"/>
    </source>
</evidence>
<proteinExistence type="predicted"/>
<reference evidence="1 2" key="1">
    <citation type="submission" date="2012-06" db="EMBL/GenBank/DDBJ databases">
        <title>The complete chromosome of genome of Turneriella parva DSM 21527.</title>
        <authorList>
            <consortium name="US DOE Joint Genome Institute (JGI-PGF)"/>
            <person name="Lucas S."/>
            <person name="Han J."/>
            <person name="Lapidus A."/>
            <person name="Bruce D."/>
            <person name="Goodwin L."/>
            <person name="Pitluck S."/>
            <person name="Peters L."/>
            <person name="Kyrpides N."/>
            <person name="Mavromatis K."/>
            <person name="Ivanova N."/>
            <person name="Mikhailova N."/>
            <person name="Chertkov O."/>
            <person name="Detter J.C."/>
            <person name="Tapia R."/>
            <person name="Han C."/>
            <person name="Land M."/>
            <person name="Hauser L."/>
            <person name="Markowitz V."/>
            <person name="Cheng J.-F."/>
            <person name="Hugenholtz P."/>
            <person name="Woyke T."/>
            <person name="Wu D."/>
            <person name="Gronow S."/>
            <person name="Wellnitz S."/>
            <person name="Brambilla E."/>
            <person name="Klenk H.-P."/>
            <person name="Eisen J.A."/>
        </authorList>
    </citation>
    <scope>NUCLEOTIDE SEQUENCE [LARGE SCALE GENOMIC DNA]</scope>
    <source>
        <strain evidence="2">ATCC BAA-1111 / DSM 21527 / NCTC 11395 / H</strain>
    </source>
</reference>
<dbReference type="EMBL" id="CP002959">
    <property type="protein sequence ID" value="AFM14045.1"/>
    <property type="molecule type" value="Genomic_DNA"/>
</dbReference>
<evidence type="ECO:0008006" key="3">
    <source>
        <dbReference type="Google" id="ProtNLM"/>
    </source>
</evidence>
<dbReference type="HOGENOM" id="CLU_1433918_0_0_12"/>
<name>I4B9T8_TURPD</name>
<dbReference type="RefSeq" id="WP_014804538.1">
    <property type="nucleotide sequence ID" value="NC_018020.1"/>
</dbReference>
<keyword evidence="2" id="KW-1185">Reference proteome</keyword>
<evidence type="ECO:0000313" key="2">
    <source>
        <dbReference type="Proteomes" id="UP000006048"/>
    </source>
</evidence>
<accession>I4B9T8</accession>